<evidence type="ECO:0000313" key="3">
    <source>
        <dbReference type="Proteomes" id="UP000054270"/>
    </source>
</evidence>
<dbReference type="EMBL" id="KN817713">
    <property type="protein sequence ID" value="KJA13791.1"/>
    <property type="molecule type" value="Genomic_DNA"/>
</dbReference>
<evidence type="ECO:0000313" key="2">
    <source>
        <dbReference type="EMBL" id="KJA13791.1"/>
    </source>
</evidence>
<gene>
    <name evidence="2" type="ORF">HYPSUDRAFT_209239</name>
</gene>
<feature type="compositionally biased region" description="Basic and acidic residues" evidence="1">
    <location>
        <begin position="20"/>
        <end position="34"/>
    </location>
</feature>
<dbReference type="AlphaFoldDB" id="A0A0D2NB52"/>
<proteinExistence type="predicted"/>
<sequence length="185" mass="20640">MTGGVRWSLRKSSGSAAYQSHDDKRGHENCKDWHGEEHLKDGCAQGDRVRRDRRGGEYFHVGNERAARQVLENVLERVHKLMPRRMLQAIPVAHKLIEALDHAANAQRGSCIPLYALSTQIDTLVCRGRLSEIVAIPPSMLPGVYSPPTAHEIQLTQSLKTKVRYRESRLARGSAGPSGLWSSAR</sequence>
<dbReference type="Proteomes" id="UP000054270">
    <property type="component" value="Unassembled WGS sequence"/>
</dbReference>
<reference evidence="3" key="1">
    <citation type="submission" date="2014-04" db="EMBL/GenBank/DDBJ databases">
        <title>Evolutionary Origins and Diversification of the Mycorrhizal Mutualists.</title>
        <authorList>
            <consortium name="DOE Joint Genome Institute"/>
            <consortium name="Mycorrhizal Genomics Consortium"/>
            <person name="Kohler A."/>
            <person name="Kuo A."/>
            <person name="Nagy L.G."/>
            <person name="Floudas D."/>
            <person name="Copeland A."/>
            <person name="Barry K.W."/>
            <person name="Cichocki N."/>
            <person name="Veneault-Fourrey C."/>
            <person name="LaButti K."/>
            <person name="Lindquist E.A."/>
            <person name="Lipzen A."/>
            <person name="Lundell T."/>
            <person name="Morin E."/>
            <person name="Murat C."/>
            <person name="Riley R."/>
            <person name="Ohm R."/>
            <person name="Sun H."/>
            <person name="Tunlid A."/>
            <person name="Henrissat B."/>
            <person name="Grigoriev I.V."/>
            <person name="Hibbett D.S."/>
            <person name="Martin F."/>
        </authorList>
    </citation>
    <scope>NUCLEOTIDE SEQUENCE [LARGE SCALE GENOMIC DNA]</scope>
    <source>
        <strain evidence="3">FD-334 SS-4</strain>
    </source>
</reference>
<name>A0A0D2NB52_HYPSF</name>
<keyword evidence="3" id="KW-1185">Reference proteome</keyword>
<accession>A0A0D2NB52</accession>
<feature type="region of interest" description="Disordered" evidence="1">
    <location>
        <begin position="1"/>
        <end position="34"/>
    </location>
</feature>
<organism evidence="2 3">
    <name type="scientific">Hypholoma sublateritium (strain FD-334 SS-4)</name>
    <dbReference type="NCBI Taxonomy" id="945553"/>
    <lineage>
        <taxon>Eukaryota</taxon>
        <taxon>Fungi</taxon>
        <taxon>Dikarya</taxon>
        <taxon>Basidiomycota</taxon>
        <taxon>Agaricomycotina</taxon>
        <taxon>Agaricomycetes</taxon>
        <taxon>Agaricomycetidae</taxon>
        <taxon>Agaricales</taxon>
        <taxon>Agaricineae</taxon>
        <taxon>Strophariaceae</taxon>
        <taxon>Hypholoma</taxon>
    </lineage>
</organism>
<protein>
    <submittedName>
        <fullName evidence="2">Uncharacterized protein</fullName>
    </submittedName>
</protein>
<evidence type="ECO:0000256" key="1">
    <source>
        <dbReference type="SAM" id="MobiDB-lite"/>
    </source>
</evidence>